<name>A0A1Z2LE44_9ACTN</name>
<evidence type="ECO:0000313" key="2">
    <source>
        <dbReference type="Proteomes" id="UP000195755"/>
    </source>
</evidence>
<reference evidence="1 2" key="1">
    <citation type="submission" date="2017-06" db="EMBL/GenBank/DDBJ databases">
        <title>Streptomyces albireticuli Genome sequencing and assembly.</title>
        <authorList>
            <person name="Wang Y."/>
            <person name="Du B."/>
            <person name="Ding Y."/>
            <person name="Liu H."/>
            <person name="Hou Q."/>
            <person name="Liu K."/>
            <person name="Yao L."/>
            <person name="Wang C."/>
        </authorList>
    </citation>
    <scope>NUCLEOTIDE SEQUENCE [LARGE SCALE GENOMIC DNA]</scope>
    <source>
        <strain evidence="1 2">MDJK11</strain>
    </source>
</reference>
<protein>
    <submittedName>
        <fullName evidence="1">Uncharacterized protein</fullName>
    </submittedName>
</protein>
<proteinExistence type="predicted"/>
<dbReference type="AlphaFoldDB" id="A0A1Z2LE44"/>
<organism evidence="1 2">
    <name type="scientific">Streptomyces albireticuli</name>
    <dbReference type="NCBI Taxonomy" id="1940"/>
    <lineage>
        <taxon>Bacteria</taxon>
        <taxon>Bacillati</taxon>
        <taxon>Actinomycetota</taxon>
        <taxon>Actinomycetes</taxon>
        <taxon>Kitasatosporales</taxon>
        <taxon>Streptomycetaceae</taxon>
        <taxon>Streptomyces</taxon>
    </lineage>
</organism>
<dbReference type="EMBL" id="CP021744">
    <property type="protein sequence ID" value="ARZ72564.1"/>
    <property type="molecule type" value="Genomic_DNA"/>
</dbReference>
<accession>A0A1Z2LE44</accession>
<gene>
    <name evidence="1" type="ORF">SMD11_6988</name>
</gene>
<evidence type="ECO:0000313" key="1">
    <source>
        <dbReference type="EMBL" id="ARZ72564.1"/>
    </source>
</evidence>
<dbReference type="Proteomes" id="UP000195755">
    <property type="component" value="Chromosome"/>
</dbReference>
<dbReference type="KEGG" id="salj:SMD11_6988"/>
<sequence length="36" mass="3389">MCLPGAELGTAEALTTGCGAPFAEPHALSSSGGRAG</sequence>